<dbReference type="Proteomes" id="UP000237378">
    <property type="component" value="Unassembled WGS sequence"/>
</dbReference>
<reference evidence="1 2" key="2">
    <citation type="submission" date="2018-03" db="EMBL/GenBank/DDBJ databases">
        <title>Draft genome of Pseudomonas putida strain KH-18-2.</title>
        <authorList>
            <person name="Yoshizawa S."/>
            <person name="Khan N.H."/>
            <person name="Nishimura M."/>
            <person name="Chiura H.X."/>
            <person name="Ogura Y."/>
            <person name="Hayashi T."/>
            <person name="Kogure K."/>
        </authorList>
    </citation>
    <scope>NUCLEOTIDE SEQUENCE [LARGE SCALE GENOMIC DNA]</scope>
    <source>
        <strain evidence="1 2">KH-18-2</strain>
    </source>
</reference>
<evidence type="ECO:0000313" key="2">
    <source>
        <dbReference type="Proteomes" id="UP000237378"/>
    </source>
</evidence>
<dbReference type="AlphaFoldDB" id="A0A2S3WQG4"/>
<evidence type="ECO:0000313" key="1">
    <source>
        <dbReference type="EMBL" id="POG03612.1"/>
    </source>
</evidence>
<sequence length="103" mass="11648">MTTRYTQLVSTDPTASMALDHKALAVVLGMMSREKVRGLTLTKGLRWVAHVQRDGVLYQKEFPFGEKAQALAWLMCTRAQLQLEGKDTDQRGRWKRSPDEVAA</sequence>
<comment type="caution">
    <text evidence="1">The sequence shown here is derived from an EMBL/GenBank/DDBJ whole genome shotgun (WGS) entry which is preliminary data.</text>
</comment>
<name>A0A2S3WQG4_PSEPU</name>
<organism evidence="1 2">
    <name type="scientific">Pseudomonas putida</name>
    <name type="common">Arthrobacter siderocapsulatus</name>
    <dbReference type="NCBI Taxonomy" id="303"/>
    <lineage>
        <taxon>Bacteria</taxon>
        <taxon>Pseudomonadati</taxon>
        <taxon>Pseudomonadota</taxon>
        <taxon>Gammaproteobacteria</taxon>
        <taxon>Pseudomonadales</taxon>
        <taxon>Pseudomonadaceae</taxon>
        <taxon>Pseudomonas</taxon>
    </lineage>
</organism>
<dbReference type="EMBL" id="MING01000083">
    <property type="protein sequence ID" value="POG03612.1"/>
    <property type="molecule type" value="Genomic_DNA"/>
</dbReference>
<proteinExistence type="predicted"/>
<gene>
    <name evidence="1" type="ORF">BGP82_20325</name>
</gene>
<protein>
    <submittedName>
        <fullName evidence="1">Uncharacterized protein</fullName>
    </submittedName>
</protein>
<reference evidence="1 2" key="1">
    <citation type="submission" date="2016-08" db="EMBL/GenBank/DDBJ databases">
        <authorList>
            <person name="Seilhamer J.J."/>
        </authorList>
    </citation>
    <scope>NUCLEOTIDE SEQUENCE [LARGE SCALE GENOMIC DNA]</scope>
    <source>
        <strain evidence="1 2">KH-18-2</strain>
    </source>
</reference>
<accession>A0A2S3WQG4</accession>
<dbReference type="RefSeq" id="WP_103470060.1">
    <property type="nucleotide sequence ID" value="NZ_MING01000083.1"/>
</dbReference>